<dbReference type="AlphaFoldDB" id="M3XJ84"/>
<dbReference type="Bgee" id="ENSLACG00000022317">
    <property type="expression patterns" value="Expressed in chordate pharynx and 4 other cell types or tissues"/>
</dbReference>
<dbReference type="EMBL" id="AFYH01217156">
    <property type="status" value="NOT_ANNOTATED_CDS"/>
    <property type="molecule type" value="Genomic_DNA"/>
</dbReference>
<evidence type="ECO:0000313" key="2">
    <source>
        <dbReference type="Ensembl" id="ENSLACP00000022790.1"/>
    </source>
</evidence>
<dbReference type="STRING" id="7897.ENSLACP00000022790"/>
<dbReference type="InterPro" id="IPR031479">
    <property type="entry name" value="SLX4IP"/>
</dbReference>
<reference evidence="2" key="2">
    <citation type="submission" date="2025-08" db="UniProtKB">
        <authorList>
            <consortium name="Ensembl"/>
        </authorList>
    </citation>
    <scope>IDENTIFICATION</scope>
</reference>
<dbReference type="OMA" id="CITPCET"/>
<feature type="compositionally biased region" description="Polar residues" evidence="1">
    <location>
        <begin position="202"/>
        <end position="220"/>
    </location>
</feature>
<dbReference type="Ensembl" id="ENSLACT00000026268.1">
    <property type="protein sequence ID" value="ENSLACP00000022790.1"/>
    <property type="gene ID" value="ENSLACG00000022317.1"/>
</dbReference>
<dbReference type="FunCoup" id="M3XJ84">
    <property type="interactions" value="960"/>
</dbReference>
<dbReference type="EMBL" id="AFYH01217154">
    <property type="status" value="NOT_ANNOTATED_CDS"/>
    <property type="molecule type" value="Genomic_DNA"/>
</dbReference>
<dbReference type="eggNOG" id="ENOG502QQHZ">
    <property type="taxonomic scope" value="Eukaryota"/>
</dbReference>
<dbReference type="EMBL" id="AFYH01217155">
    <property type="status" value="NOT_ANNOTATED_CDS"/>
    <property type="molecule type" value="Genomic_DNA"/>
</dbReference>
<feature type="region of interest" description="Disordered" evidence="1">
    <location>
        <begin position="202"/>
        <end position="231"/>
    </location>
</feature>
<sequence>MKGENFHLAAYFIKRHVNLKCIVKQRGQELRVFPDRFVVCLNPCKAEPPNNTELKKALETPAEGGTSQYFAGYQKGNLNVSVNTQKKREALTSIVKKLKPKAIKSTLLEDYQEDFIKESLGSVLLGKQNMKGANGTASEPTRTEDRRAGQADNYINTAQSSTQLPLLELENDTGERQPDEVNNRQQLHPPEQLKIGLLSSDPAYSSESALPDPSQSQGVSKAQRKRRGHYFQEEVDNKAKRVIFEEALVTPSEFIMEADSADSLRQASTKRLPLESKLCSKQESVKTTSEEVLLTSGKLPLGPLFMKNNIEQANQNKPTTNIEESSLVSKCSFLKIDCRPSEKKKGEENVPRKLKLQRLKKS</sequence>
<dbReference type="PANTHER" id="PTHR28557:SF1">
    <property type="entry name" value="PROTEIN SLX4IP"/>
    <property type="match status" value="1"/>
</dbReference>
<feature type="compositionally biased region" description="Basic residues" evidence="1">
    <location>
        <begin position="352"/>
        <end position="362"/>
    </location>
</feature>
<dbReference type="PANTHER" id="PTHR28557">
    <property type="entry name" value="PROTEIN SLX4IP"/>
    <property type="match status" value="1"/>
</dbReference>
<feature type="compositionally biased region" description="Basic and acidic residues" evidence="1">
    <location>
        <begin position="342"/>
        <end position="351"/>
    </location>
</feature>
<reference evidence="3" key="1">
    <citation type="submission" date="2011-08" db="EMBL/GenBank/DDBJ databases">
        <title>The draft genome of Latimeria chalumnae.</title>
        <authorList>
            <person name="Di Palma F."/>
            <person name="Alfoldi J."/>
            <person name="Johnson J."/>
            <person name="Berlin A."/>
            <person name="Gnerre S."/>
            <person name="Jaffe D."/>
            <person name="MacCallum I."/>
            <person name="Young S."/>
            <person name="Walker B.J."/>
            <person name="Lander E."/>
            <person name="Lindblad-Toh K."/>
        </authorList>
    </citation>
    <scope>NUCLEOTIDE SEQUENCE [LARGE SCALE GENOMIC DNA]</scope>
    <source>
        <strain evidence="3">Wild caught</strain>
    </source>
</reference>
<organism evidence="2 3">
    <name type="scientific">Latimeria chalumnae</name>
    <name type="common">Coelacanth</name>
    <dbReference type="NCBI Taxonomy" id="7897"/>
    <lineage>
        <taxon>Eukaryota</taxon>
        <taxon>Metazoa</taxon>
        <taxon>Chordata</taxon>
        <taxon>Craniata</taxon>
        <taxon>Vertebrata</taxon>
        <taxon>Euteleostomi</taxon>
        <taxon>Coelacanthiformes</taxon>
        <taxon>Coelacanthidae</taxon>
        <taxon>Latimeria</taxon>
    </lineage>
</organism>
<evidence type="ECO:0000256" key="1">
    <source>
        <dbReference type="SAM" id="MobiDB-lite"/>
    </source>
</evidence>
<reference evidence="2" key="3">
    <citation type="submission" date="2025-09" db="UniProtKB">
        <authorList>
            <consortium name="Ensembl"/>
        </authorList>
    </citation>
    <scope>IDENTIFICATION</scope>
</reference>
<name>M3XJ84_LATCH</name>
<feature type="compositionally biased region" description="Polar residues" evidence="1">
    <location>
        <begin position="153"/>
        <end position="164"/>
    </location>
</feature>
<dbReference type="Proteomes" id="UP000008672">
    <property type="component" value="Unassembled WGS sequence"/>
</dbReference>
<protein>
    <submittedName>
        <fullName evidence="2">SLX4 interacting protein</fullName>
    </submittedName>
</protein>
<gene>
    <name evidence="2" type="primary">SLX4IP</name>
</gene>
<accession>M3XJ84</accession>
<feature type="region of interest" description="Disordered" evidence="1">
    <location>
        <begin position="130"/>
        <end position="165"/>
    </location>
</feature>
<dbReference type="HOGENOM" id="CLU_039900_0_0_1"/>
<dbReference type="Pfam" id="PF15744">
    <property type="entry name" value="UPF0492"/>
    <property type="match status" value="1"/>
</dbReference>
<dbReference type="GeneTree" id="ENSGT00390000016400"/>
<evidence type="ECO:0000313" key="3">
    <source>
        <dbReference type="Proteomes" id="UP000008672"/>
    </source>
</evidence>
<dbReference type="EMBL" id="AFYH01217153">
    <property type="status" value="NOT_ANNOTATED_CDS"/>
    <property type="molecule type" value="Genomic_DNA"/>
</dbReference>
<feature type="region of interest" description="Disordered" evidence="1">
    <location>
        <begin position="342"/>
        <end position="362"/>
    </location>
</feature>
<dbReference type="InParanoid" id="M3XJ84"/>
<keyword evidence="3" id="KW-1185">Reference proteome</keyword>
<proteinExistence type="predicted"/>